<comment type="caution">
    <text evidence="8">The sequence shown here is derived from an EMBL/GenBank/DDBJ whole genome shotgun (WGS) entry which is preliminary data.</text>
</comment>
<dbReference type="SUPFAM" id="SSF51306">
    <property type="entry name" value="LexA/Signal peptidase"/>
    <property type="match status" value="1"/>
</dbReference>
<dbReference type="PANTHER" id="PTHR43390:SF1">
    <property type="entry name" value="CHLOROPLAST PROCESSING PEPTIDASE"/>
    <property type="match status" value="1"/>
</dbReference>
<dbReference type="PROSITE" id="PS00761">
    <property type="entry name" value="SPASE_I_3"/>
    <property type="match status" value="1"/>
</dbReference>
<dbReference type="GO" id="GO:0016020">
    <property type="term" value="C:membrane"/>
    <property type="evidence" value="ECO:0007669"/>
    <property type="project" value="UniProtKB-SubCell"/>
</dbReference>
<dbReference type="PANTHER" id="PTHR43390">
    <property type="entry name" value="SIGNAL PEPTIDASE I"/>
    <property type="match status" value="1"/>
</dbReference>
<evidence type="ECO:0000259" key="7">
    <source>
        <dbReference type="Pfam" id="PF10502"/>
    </source>
</evidence>
<feature type="active site" evidence="5">
    <location>
        <position position="49"/>
    </location>
</feature>
<gene>
    <name evidence="8" type="primary">lepB</name>
    <name evidence="8" type="ORF">COT89_00550</name>
</gene>
<evidence type="ECO:0000256" key="4">
    <source>
        <dbReference type="ARBA" id="ARBA00022801"/>
    </source>
</evidence>
<feature type="active site" evidence="5">
    <location>
        <position position="92"/>
    </location>
</feature>
<evidence type="ECO:0000256" key="5">
    <source>
        <dbReference type="PIRSR" id="PIRSR600223-1"/>
    </source>
</evidence>
<sequence>MYFNSIKMPPMKQFFLSVLEVVEVLIIALVSIYFVYAFIAQPFRVEGSSMEPNFSGGDYLVVDEVSYKFRNPERGEVIVLHNPTNDTEFFIKRIVGLPGEELIIRDGHVFVDGELIKEEYLPREVSIKGEYYFNLNDGEYFVMGDNRLQSFDSRSWGPLGRSDIVGTVRVRFWPLNEFEIYKVET</sequence>
<dbReference type="Gene3D" id="2.10.109.10">
    <property type="entry name" value="Umud Fragment, subunit A"/>
    <property type="match status" value="1"/>
</dbReference>
<evidence type="ECO:0000256" key="3">
    <source>
        <dbReference type="ARBA" id="ARBA00013208"/>
    </source>
</evidence>
<evidence type="ECO:0000256" key="1">
    <source>
        <dbReference type="ARBA" id="ARBA00000677"/>
    </source>
</evidence>
<comment type="subcellular location">
    <subcellularLocation>
        <location evidence="6">Membrane</location>
        <topology evidence="6">Single-pass type II membrane protein</topology>
    </subcellularLocation>
</comment>
<proteinExistence type="inferred from homology"/>
<dbReference type="Pfam" id="PF10502">
    <property type="entry name" value="Peptidase_S26"/>
    <property type="match status" value="1"/>
</dbReference>
<dbReference type="EC" id="3.4.21.89" evidence="3 6"/>
<organism evidence="8 9">
    <name type="scientific">Candidatus Colwellbacteria bacterium CG10_big_fil_rev_8_21_14_0_10_42_22</name>
    <dbReference type="NCBI Taxonomy" id="1974540"/>
    <lineage>
        <taxon>Bacteria</taxon>
        <taxon>Candidatus Colwelliibacteriota</taxon>
    </lineage>
</organism>
<dbReference type="PRINTS" id="PR00727">
    <property type="entry name" value="LEADERPTASE"/>
</dbReference>
<keyword evidence="6" id="KW-0812">Transmembrane</keyword>
<name>A0A2H0VGJ0_9BACT</name>
<dbReference type="NCBIfam" id="TIGR02227">
    <property type="entry name" value="sigpep_I_bact"/>
    <property type="match status" value="1"/>
</dbReference>
<dbReference type="GO" id="GO:0009003">
    <property type="term" value="F:signal peptidase activity"/>
    <property type="evidence" value="ECO:0007669"/>
    <property type="project" value="UniProtKB-EC"/>
</dbReference>
<dbReference type="InterPro" id="IPR019757">
    <property type="entry name" value="Pept_S26A_signal_pept_1_Lys-AS"/>
</dbReference>
<comment type="catalytic activity">
    <reaction evidence="1 6">
        <text>Cleavage of hydrophobic, N-terminal signal or leader sequences from secreted and periplasmic proteins.</text>
        <dbReference type="EC" id="3.4.21.89"/>
    </reaction>
</comment>
<dbReference type="GO" id="GO:0004252">
    <property type="term" value="F:serine-type endopeptidase activity"/>
    <property type="evidence" value="ECO:0007669"/>
    <property type="project" value="InterPro"/>
</dbReference>
<dbReference type="CDD" id="cd06530">
    <property type="entry name" value="S26_SPase_I"/>
    <property type="match status" value="1"/>
</dbReference>
<evidence type="ECO:0000256" key="2">
    <source>
        <dbReference type="ARBA" id="ARBA00009370"/>
    </source>
</evidence>
<keyword evidence="6" id="KW-0472">Membrane</keyword>
<dbReference type="EMBL" id="PFAH01000002">
    <property type="protein sequence ID" value="PIR98191.1"/>
    <property type="molecule type" value="Genomic_DNA"/>
</dbReference>
<dbReference type="Proteomes" id="UP000231466">
    <property type="component" value="Unassembled WGS sequence"/>
</dbReference>
<evidence type="ECO:0000313" key="9">
    <source>
        <dbReference type="Proteomes" id="UP000231466"/>
    </source>
</evidence>
<keyword evidence="6" id="KW-1133">Transmembrane helix</keyword>
<dbReference type="InterPro" id="IPR036286">
    <property type="entry name" value="LexA/Signal_pep-like_sf"/>
</dbReference>
<keyword evidence="4 6" id="KW-0378">Hydrolase</keyword>
<dbReference type="GO" id="GO:0006465">
    <property type="term" value="P:signal peptide processing"/>
    <property type="evidence" value="ECO:0007669"/>
    <property type="project" value="InterPro"/>
</dbReference>
<accession>A0A2H0VGJ0</accession>
<protein>
    <recommendedName>
        <fullName evidence="3 6">Signal peptidase I</fullName>
        <ecNumber evidence="3 6">3.4.21.89</ecNumber>
    </recommendedName>
</protein>
<feature type="transmembrane region" description="Helical" evidence="6">
    <location>
        <begin position="14"/>
        <end position="39"/>
    </location>
</feature>
<feature type="domain" description="Peptidase S26" evidence="7">
    <location>
        <begin position="19"/>
        <end position="173"/>
    </location>
</feature>
<dbReference type="AlphaFoldDB" id="A0A2H0VGJ0"/>
<keyword evidence="6" id="KW-0645">Protease</keyword>
<comment type="similarity">
    <text evidence="2 6">Belongs to the peptidase S26 family.</text>
</comment>
<dbReference type="InterPro" id="IPR000223">
    <property type="entry name" value="Pept_S26A_signal_pept_1"/>
</dbReference>
<dbReference type="PROSITE" id="PS00760">
    <property type="entry name" value="SPASE_I_2"/>
    <property type="match status" value="1"/>
</dbReference>
<dbReference type="InterPro" id="IPR019533">
    <property type="entry name" value="Peptidase_S26"/>
</dbReference>
<evidence type="ECO:0000256" key="6">
    <source>
        <dbReference type="RuleBase" id="RU362042"/>
    </source>
</evidence>
<reference evidence="9" key="1">
    <citation type="submission" date="2017-09" db="EMBL/GenBank/DDBJ databases">
        <title>Depth-based differentiation of microbial function through sediment-hosted aquifers and enrichment of novel symbionts in the deep terrestrial subsurface.</title>
        <authorList>
            <person name="Probst A.J."/>
            <person name="Ladd B."/>
            <person name="Jarett J.K."/>
            <person name="Geller-Mcgrath D.E."/>
            <person name="Sieber C.M.K."/>
            <person name="Emerson J.B."/>
            <person name="Anantharaman K."/>
            <person name="Thomas B.C."/>
            <person name="Malmstrom R."/>
            <person name="Stieglmeier M."/>
            <person name="Klingl A."/>
            <person name="Woyke T."/>
            <person name="Ryan C.M."/>
            <person name="Banfield J.F."/>
        </authorList>
    </citation>
    <scope>NUCLEOTIDE SEQUENCE [LARGE SCALE GENOMIC DNA]</scope>
</reference>
<evidence type="ECO:0000313" key="8">
    <source>
        <dbReference type="EMBL" id="PIR98191.1"/>
    </source>
</evidence>
<dbReference type="InterPro" id="IPR019758">
    <property type="entry name" value="Pept_S26A_signal_pept_1_CS"/>
</dbReference>